<keyword evidence="5" id="KW-0472">Membrane</keyword>
<evidence type="ECO:0000256" key="1">
    <source>
        <dbReference type="ARBA" id="ARBA00022617"/>
    </source>
</evidence>
<dbReference type="EMBL" id="HBIS01001403">
    <property type="protein sequence ID" value="CAE0607412.1"/>
    <property type="molecule type" value="Transcribed_RNA"/>
</dbReference>
<dbReference type="SUPFAM" id="SSF55856">
    <property type="entry name" value="Cytochrome b5-like heme/steroid binding domain"/>
    <property type="match status" value="1"/>
</dbReference>
<keyword evidence="5" id="KW-1133">Transmembrane helix</keyword>
<evidence type="ECO:0000259" key="7">
    <source>
        <dbReference type="PROSITE" id="PS50255"/>
    </source>
</evidence>
<dbReference type="GO" id="GO:0046872">
    <property type="term" value="F:metal ion binding"/>
    <property type="evidence" value="ECO:0007669"/>
    <property type="project" value="UniProtKB-UniRule"/>
</dbReference>
<name>A0A7S3U9L4_9CHLO</name>
<evidence type="ECO:0000256" key="5">
    <source>
        <dbReference type="RuleBase" id="RU362121"/>
    </source>
</evidence>
<organism evidence="8">
    <name type="scientific">Picocystis salinarum</name>
    <dbReference type="NCBI Taxonomy" id="88271"/>
    <lineage>
        <taxon>Eukaryota</taxon>
        <taxon>Viridiplantae</taxon>
        <taxon>Chlorophyta</taxon>
        <taxon>Picocystophyceae</taxon>
        <taxon>Picocystales</taxon>
        <taxon>Picocystaceae</taxon>
        <taxon>Picocystis</taxon>
    </lineage>
</organism>
<dbReference type="SMART" id="SM01117">
    <property type="entry name" value="Cyt-b5"/>
    <property type="match status" value="1"/>
</dbReference>
<dbReference type="PANTHER" id="PTHR19359">
    <property type="entry name" value="CYTOCHROME B5"/>
    <property type="match status" value="1"/>
</dbReference>
<dbReference type="InterPro" id="IPR001199">
    <property type="entry name" value="Cyt_B5-like_heme/steroid-bd"/>
</dbReference>
<dbReference type="FunFam" id="3.10.120.10:FF:000007">
    <property type="entry name" value="Sulfite oxidase, mitochondrial"/>
    <property type="match status" value="1"/>
</dbReference>
<keyword evidence="1 5" id="KW-0349">Heme</keyword>
<dbReference type="InterPro" id="IPR050668">
    <property type="entry name" value="Cytochrome_b5"/>
</dbReference>
<dbReference type="Pfam" id="PF00173">
    <property type="entry name" value="Cyt-b5"/>
    <property type="match status" value="1"/>
</dbReference>
<comment type="similarity">
    <text evidence="4 5">Belongs to the cytochrome b5 family.</text>
</comment>
<feature type="domain" description="Cytochrome b5 heme-binding" evidence="7">
    <location>
        <begin position="49"/>
        <end position="124"/>
    </location>
</feature>
<keyword evidence="5" id="KW-0812">Transmembrane</keyword>
<evidence type="ECO:0000256" key="6">
    <source>
        <dbReference type="SAM" id="MobiDB-lite"/>
    </source>
</evidence>
<protein>
    <recommendedName>
        <fullName evidence="7">Cytochrome b5 heme-binding domain-containing protein</fullName>
    </recommendedName>
</protein>
<evidence type="ECO:0000313" key="8">
    <source>
        <dbReference type="EMBL" id="CAE0607412.1"/>
    </source>
</evidence>
<evidence type="ECO:0000256" key="4">
    <source>
        <dbReference type="ARBA" id="ARBA00038168"/>
    </source>
</evidence>
<reference evidence="8" key="1">
    <citation type="submission" date="2021-01" db="EMBL/GenBank/DDBJ databases">
        <authorList>
            <person name="Corre E."/>
            <person name="Pelletier E."/>
            <person name="Niang G."/>
            <person name="Scheremetjew M."/>
            <person name="Finn R."/>
            <person name="Kale V."/>
            <person name="Holt S."/>
            <person name="Cochrane G."/>
            <person name="Meng A."/>
            <person name="Brown T."/>
            <person name="Cohen L."/>
        </authorList>
    </citation>
    <scope>NUCLEOTIDE SEQUENCE</scope>
    <source>
        <strain evidence="8">CCMP1897</strain>
    </source>
</reference>
<keyword evidence="2 5" id="KW-0479">Metal-binding</keyword>
<gene>
    <name evidence="8" type="ORF">PSAL00342_LOCUS1229</name>
</gene>
<proteinExistence type="inferred from homology"/>
<dbReference type="PROSITE" id="PS50255">
    <property type="entry name" value="CYTOCHROME_B5_2"/>
    <property type="match status" value="1"/>
</dbReference>
<dbReference type="GO" id="GO:0016020">
    <property type="term" value="C:membrane"/>
    <property type="evidence" value="ECO:0007669"/>
    <property type="project" value="TreeGrafter"/>
</dbReference>
<dbReference type="Gene3D" id="3.10.120.10">
    <property type="entry name" value="Cytochrome b5-like heme/steroid binding domain"/>
    <property type="match status" value="1"/>
</dbReference>
<dbReference type="InterPro" id="IPR036400">
    <property type="entry name" value="Cyt_B5-like_heme/steroid_sf"/>
</dbReference>
<keyword evidence="3 5" id="KW-0408">Iron</keyword>
<dbReference type="AlphaFoldDB" id="A0A7S3U9L4"/>
<evidence type="ECO:0000256" key="3">
    <source>
        <dbReference type="ARBA" id="ARBA00023004"/>
    </source>
</evidence>
<dbReference type="PANTHER" id="PTHR19359:SF95">
    <property type="entry name" value="CYTOCHROME B5 TYPE B"/>
    <property type="match status" value="1"/>
</dbReference>
<sequence length="130" mass="14076">MEASPPQTLVAASAAVLFLAFLLLLVKSNRGKEEKEGGGRTQPGEGDRKTAYTKAEVAKHNKTDDAWIIIDNKVYDVTSYVEEHPGGDAILRHVGGDATEGFHGPQHPTRVYDIIEDFSIGVVAETAKDQ</sequence>
<evidence type="ECO:0000256" key="2">
    <source>
        <dbReference type="ARBA" id="ARBA00022723"/>
    </source>
</evidence>
<feature type="region of interest" description="Disordered" evidence="6">
    <location>
        <begin position="31"/>
        <end position="50"/>
    </location>
</feature>
<dbReference type="InterPro" id="IPR018506">
    <property type="entry name" value="Cyt_B5_heme-BS"/>
</dbReference>
<dbReference type="PROSITE" id="PS00191">
    <property type="entry name" value="CYTOCHROME_B5_1"/>
    <property type="match status" value="1"/>
</dbReference>
<feature type="transmembrane region" description="Helical" evidence="5">
    <location>
        <begin position="6"/>
        <end position="26"/>
    </location>
</feature>
<accession>A0A7S3U9L4</accession>
<dbReference type="GO" id="GO:0020037">
    <property type="term" value="F:heme binding"/>
    <property type="evidence" value="ECO:0007669"/>
    <property type="project" value="UniProtKB-UniRule"/>
</dbReference>